<evidence type="ECO:0000256" key="7">
    <source>
        <dbReference type="SAM" id="Phobius"/>
    </source>
</evidence>
<dbReference type="Proteomes" id="UP000239997">
    <property type="component" value="Unassembled WGS sequence"/>
</dbReference>
<evidence type="ECO:0000313" key="11">
    <source>
        <dbReference type="Proteomes" id="UP000239997"/>
    </source>
</evidence>
<proteinExistence type="inferred from homology"/>
<keyword evidence="5 7" id="KW-0472">Membrane</keyword>
<feature type="transmembrane region" description="Helical" evidence="7">
    <location>
        <begin position="6"/>
        <end position="25"/>
    </location>
</feature>
<evidence type="ECO:0000313" key="8">
    <source>
        <dbReference type="EMBL" id="KEZ93411.1"/>
    </source>
</evidence>
<dbReference type="CDD" id="cd11477">
    <property type="entry name" value="SLC5sbd_u1"/>
    <property type="match status" value="1"/>
</dbReference>
<dbReference type="Pfam" id="PF00474">
    <property type="entry name" value="SSF"/>
    <property type="match status" value="1"/>
</dbReference>
<evidence type="ECO:0000313" key="9">
    <source>
        <dbReference type="EMBL" id="PRX13997.1"/>
    </source>
</evidence>
<evidence type="ECO:0000256" key="4">
    <source>
        <dbReference type="ARBA" id="ARBA00022989"/>
    </source>
</evidence>
<protein>
    <submittedName>
        <fullName evidence="9">Na+/proline symporter</fullName>
    </submittedName>
    <submittedName>
        <fullName evidence="8">Na+:solute symporter</fullName>
    </submittedName>
</protein>
<feature type="transmembrane region" description="Helical" evidence="7">
    <location>
        <begin position="127"/>
        <end position="147"/>
    </location>
</feature>
<keyword evidence="11" id="KW-1185">Reference proteome</keyword>
<feature type="transmembrane region" description="Helical" evidence="7">
    <location>
        <begin position="390"/>
        <end position="410"/>
    </location>
</feature>
<feature type="transmembrane region" description="Helical" evidence="7">
    <location>
        <begin position="153"/>
        <end position="174"/>
    </location>
</feature>
<evidence type="ECO:0000256" key="2">
    <source>
        <dbReference type="ARBA" id="ARBA00006434"/>
    </source>
</evidence>
<feature type="transmembrane region" description="Helical" evidence="7">
    <location>
        <begin position="553"/>
        <end position="571"/>
    </location>
</feature>
<dbReference type="InterPro" id="IPR038377">
    <property type="entry name" value="Na/Glc_symporter_sf"/>
</dbReference>
<gene>
    <name evidence="8" type="ORF">IL45_04115</name>
    <name evidence="9" type="ORF">LY02_01026</name>
</gene>
<feature type="transmembrane region" description="Helical" evidence="7">
    <location>
        <begin position="45"/>
        <end position="68"/>
    </location>
</feature>
<dbReference type="AlphaFoldDB" id="A0A084JWS7"/>
<feature type="transmembrane region" description="Helical" evidence="7">
    <location>
        <begin position="473"/>
        <end position="493"/>
    </location>
</feature>
<keyword evidence="4 7" id="KW-1133">Transmembrane helix</keyword>
<feature type="transmembrane region" description="Helical" evidence="7">
    <location>
        <begin position="526"/>
        <end position="547"/>
    </location>
</feature>
<dbReference type="InterPro" id="IPR001734">
    <property type="entry name" value="Na/solute_symporter"/>
</dbReference>
<dbReference type="Proteomes" id="UP000028531">
    <property type="component" value="Unassembled WGS sequence"/>
</dbReference>
<accession>A0A084JWS7</accession>
<name>A0A084JWS7_NONUL</name>
<feature type="transmembrane region" description="Helical" evidence="7">
    <location>
        <begin position="443"/>
        <end position="461"/>
    </location>
</feature>
<dbReference type="RefSeq" id="WP_036580650.1">
    <property type="nucleotide sequence ID" value="NZ_JPJI01000026.1"/>
</dbReference>
<dbReference type="GO" id="GO:0005412">
    <property type="term" value="F:D-glucose:sodium symporter activity"/>
    <property type="evidence" value="ECO:0007669"/>
    <property type="project" value="TreeGrafter"/>
</dbReference>
<comment type="subcellular location">
    <subcellularLocation>
        <location evidence="1">Membrane</location>
        <topology evidence="1">Multi-pass membrane protein</topology>
    </subcellularLocation>
</comment>
<organism evidence="8 10">
    <name type="scientific">Nonlabens ulvanivorans</name>
    <name type="common">Persicivirga ulvanivorans</name>
    <dbReference type="NCBI Taxonomy" id="906888"/>
    <lineage>
        <taxon>Bacteria</taxon>
        <taxon>Pseudomonadati</taxon>
        <taxon>Bacteroidota</taxon>
        <taxon>Flavobacteriia</taxon>
        <taxon>Flavobacteriales</taxon>
        <taxon>Flavobacteriaceae</taxon>
        <taxon>Nonlabens</taxon>
    </lineage>
</organism>
<evidence type="ECO:0000256" key="3">
    <source>
        <dbReference type="ARBA" id="ARBA00022692"/>
    </source>
</evidence>
<feature type="transmembrane region" description="Helical" evidence="7">
    <location>
        <begin position="416"/>
        <end position="436"/>
    </location>
</feature>
<evidence type="ECO:0000256" key="1">
    <source>
        <dbReference type="ARBA" id="ARBA00004141"/>
    </source>
</evidence>
<dbReference type="EMBL" id="PVNA01000002">
    <property type="protein sequence ID" value="PRX13997.1"/>
    <property type="molecule type" value="Genomic_DNA"/>
</dbReference>
<evidence type="ECO:0000256" key="6">
    <source>
        <dbReference type="RuleBase" id="RU362091"/>
    </source>
</evidence>
<feature type="transmembrane region" description="Helical" evidence="7">
    <location>
        <begin position="294"/>
        <end position="311"/>
    </location>
</feature>
<dbReference type="EMBL" id="JPJI01000026">
    <property type="protein sequence ID" value="KEZ93411.1"/>
    <property type="molecule type" value="Genomic_DNA"/>
</dbReference>
<keyword evidence="3 7" id="KW-0812">Transmembrane</keyword>
<dbReference type="PROSITE" id="PS50283">
    <property type="entry name" value="NA_SOLUT_SYMP_3"/>
    <property type="match status" value="1"/>
</dbReference>
<dbReference type="PANTHER" id="PTHR11819">
    <property type="entry name" value="SOLUTE CARRIER FAMILY 5"/>
    <property type="match status" value="1"/>
</dbReference>
<dbReference type="PANTHER" id="PTHR11819:SF77">
    <property type="entry name" value="SODIUM_GLUCOSE COTRANSPORT PROTEIN"/>
    <property type="match status" value="1"/>
</dbReference>
<dbReference type="OrthoDB" id="9761931at2"/>
<reference evidence="8 10" key="1">
    <citation type="submission" date="2014-07" db="EMBL/GenBank/DDBJ databases">
        <title>Draft genome sequence of Nonlabens ulvanivorans, an ulvan degrading bacterium.</title>
        <authorList>
            <person name="Kopel M."/>
            <person name="Helbert W."/>
            <person name="Henrissat B."/>
            <person name="Doniger T."/>
            <person name="Banin E."/>
        </authorList>
    </citation>
    <scope>NUCLEOTIDE SEQUENCE [LARGE SCALE GENOMIC DNA]</scope>
    <source>
        <strain evidence="8 10">PLR</strain>
    </source>
</reference>
<comment type="caution">
    <text evidence="8">The sequence shown here is derived from an EMBL/GenBank/DDBJ whole genome shotgun (WGS) entry which is preliminary data.</text>
</comment>
<evidence type="ECO:0000313" key="10">
    <source>
        <dbReference type="Proteomes" id="UP000028531"/>
    </source>
</evidence>
<dbReference type="Gene3D" id="1.20.1730.10">
    <property type="entry name" value="Sodium/glucose cotransporter"/>
    <property type="match status" value="1"/>
</dbReference>
<dbReference type="GO" id="GO:0005886">
    <property type="term" value="C:plasma membrane"/>
    <property type="evidence" value="ECO:0007669"/>
    <property type="project" value="TreeGrafter"/>
</dbReference>
<evidence type="ECO:0000256" key="5">
    <source>
        <dbReference type="ARBA" id="ARBA00023136"/>
    </source>
</evidence>
<reference evidence="9 11" key="2">
    <citation type="submission" date="2018-03" db="EMBL/GenBank/DDBJ databases">
        <title>Genomic Encyclopedia of Archaeal and Bacterial Type Strains, Phase II (KMG-II): from individual species to whole genera.</title>
        <authorList>
            <person name="Goeker M."/>
        </authorList>
    </citation>
    <scope>NUCLEOTIDE SEQUENCE [LARGE SCALE GENOMIC DNA]</scope>
    <source>
        <strain evidence="9 11">DSM 22727</strain>
    </source>
</reference>
<sequence>MALELIDFLIIISFFLVSLFVGIAVSKKSSKNASSFYLSGRNMPWWLLGVSMVATTFAADTPNLVAGIVRDTGVAGNWEWWAFLLTGMLTVFFYARLWRRSGVTTDLEFYELRYQGKSAAFLRGFRAIYLGVIFNIIIMATVCLAAIKIGNVMFNFTAGETLWIASIVTVLYSLLGGLKGVLITDFIQFIIAMVGSIWATMYILDLPEVNGMQNLITHPNVASKINLLPDFSNTELMMGIFLIPLAVQWWSTWYPGAEPGGGGYVAQRMLAAKDEKNATWAVLFFNLAHYALRPWPWIIIGLASLIIYPNLESLATAFPNLDPKFVKDDLSYPAMLTFLPAGLLGLVITSLIAAFMSTISTHLNWGSSYVVNDFYARFVKKDASEKQKIIVGRVSIVIMMACAGLLSLVLEQAKDAFDLVIQIGAGSGLLFILRWFWHRINPWSEITAMASSLIIAMIFFADSRLDTQLFANWAGYEKICFNVVITTTAWLIATFATRPTQAETLDHFNHVIFGKESKFHNFPIKILGFFMGIIGVYSLLFSIGKFLYGDVAMGASLMGLFIICVLGLIALRKKLF</sequence>
<comment type="similarity">
    <text evidence="2 6">Belongs to the sodium:solute symporter (SSF) (TC 2.A.21) family.</text>
</comment>
<feature type="transmembrane region" description="Helical" evidence="7">
    <location>
        <begin position="331"/>
        <end position="355"/>
    </location>
</feature>
<feature type="transmembrane region" description="Helical" evidence="7">
    <location>
        <begin position="80"/>
        <end position="98"/>
    </location>
</feature>